<keyword evidence="1" id="KW-0812">Transmembrane</keyword>
<accession>A0AAN6T244</accession>
<evidence type="ECO:0000313" key="2">
    <source>
        <dbReference type="EMBL" id="KAK4102310.1"/>
    </source>
</evidence>
<dbReference type="Proteomes" id="UP001305647">
    <property type="component" value="Unassembled WGS sequence"/>
</dbReference>
<evidence type="ECO:0000313" key="3">
    <source>
        <dbReference type="Proteomes" id="UP001305647"/>
    </source>
</evidence>
<dbReference type="EMBL" id="MU863632">
    <property type="protein sequence ID" value="KAK4102310.1"/>
    <property type="molecule type" value="Genomic_DNA"/>
</dbReference>
<protein>
    <submittedName>
        <fullName evidence="2">Uncharacterized protein</fullName>
    </submittedName>
</protein>
<keyword evidence="3" id="KW-1185">Reference proteome</keyword>
<organism evidence="2 3">
    <name type="scientific">Parathielavia hyrcaniae</name>
    <dbReference type="NCBI Taxonomy" id="113614"/>
    <lineage>
        <taxon>Eukaryota</taxon>
        <taxon>Fungi</taxon>
        <taxon>Dikarya</taxon>
        <taxon>Ascomycota</taxon>
        <taxon>Pezizomycotina</taxon>
        <taxon>Sordariomycetes</taxon>
        <taxon>Sordariomycetidae</taxon>
        <taxon>Sordariales</taxon>
        <taxon>Chaetomiaceae</taxon>
        <taxon>Parathielavia</taxon>
    </lineage>
</organism>
<keyword evidence="1" id="KW-1133">Transmembrane helix</keyword>
<feature type="transmembrane region" description="Helical" evidence="1">
    <location>
        <begin position="78"/>
        <end position="98"/>
    </location>
</feature>
<proteinExistence type="predicted"/>
<sequence>MCVEGAATHRACLQKPAEGGDWFVPAPSAGAALGSAEVVAAAADEAVELVGNATVLETELATLELELLVTSTRCRVKVLVSVMVLVEVAVVMSSATAASGSARAARMRVRRCISAERRRCATECASGDAEGLCLWALSRMQAQPNTRILDSFDRPFQTKHSWMRRLKRWPTAALKDGTDVVIVEKRCA</sequence>
<evidence type="ECO:0000256" key="1">
    <source>
        <dbReference type="SAM" id="Phobius"/>
    </source>
</evidence>
<keyword evidence="1" id="KW-0472">Membrane</keyword>
<comment type="caution">
    <text evidence="2">The sequence shown here is derived from an EMBL/GenBank/DDBJ whole genome shotgun (WGS) entry which is preliminary data.</text>
</comment>
<name>A0AAN6T244_9PEZI</name>
<dbReference type="AlphaFoldDB" id="A0AAN6T244"/>
<gene>
    <name evidence="2" type="ORF">N658DRAFT_485634</name>
</gene>
<reference evidence="2" key="1">
    <citation type="journal article" date="2023" name="Mol. Phylogenet. Evol.">
        <title>Genome-scale phylogeny and comparative genomics of the fungal order Sordariales.</title>
        <authorList>
            <person name="Hensen N."/>
            <person name="Bonometti L."/>
            <person name="Westerberg I."/>
            <person name="Brannstrom I.O."/>
            <person name="Guillou S."/>
            <person name="Cros-Aarteil S."/>
            <person name="Calhoun S."/>
            <person name="Haridas S."/>
            <person name="Kuo A."/>
            <person name="Mondo S."/>
            <person name="Pangilinan J."/>
            <person name="Riley R."/>
            <person name="LaButti K."/>
            <person name="Andreopoulos B."/>
            <person name="Lipzen A."/>
            <person name="Chen C."/>
            <person name="Yan M."/>
            <person name="Daum C."/>
            <person name="Ng V."/>
            <person name="Clum A."/>
            <person name="Steindorff A."/>
            <person name="Ohm R.A."/>
            <person name="Martin F."/>
            <person name="Silar P."/>
            <person name="Natvig D.O."/>
            <person name="Lalanne C."/>
            <person name="Gautier V."/>
            <person name="Ament-Velasquez S.L."/>
            <person name="Kruys A."/>
            <person name="Hutchinson M.I."/>
            <person name="Powell A.J."/>
            <person name="Barry K."/>
            <person name="Miller A.N."/>
            <person name="Grigoriev I.V."/>
            <person name="Debuchy R."/>
            <person name="Gladieux P."/>
            <person name="Hiltunen Thoren M."/>
            <person name="Johannesson H."/>
        </authorList>
    </citation>
    <scope>NUCLEOTIDE SEQUENCE</scope>
    <source>
        <strain evidence="2">CBS 757.83</strain>
    </source>
</reference>
<reference evidence="2" key="2">
    <citation type="submission" date="2023-05" db="EMBL/GenBank/DDBJ databases">
        <authorList>
            <consortium name="Lawrence Berkeley National Laboratory"/>
            <person name="Steindorff A."/>
            <person name="Hensen N."/>
            <person name="Bonometti L."/>
            <person name="Westerberg I."/>
            <person name="Brannstrom I.O."/>
            <person name="Guillou S."/>
            <person name="Cros-Aarteil S."/>
            <person name="Calhoun S."/>
            <person name="Haridas S."/>
            <person name="Kuo A."/>
            <person name="Mondo S."/>
            <person name="Pangilinan J."/>
            <person name="Riley R."/>
            <person name="Labutti K."/>
            <person name="Andreopoulos B."/>
            <person name="Lipzen A."/>
            <person name="Chen C."/>
            <person name="Yanf M."/>
            <person name="Daum C."/>
            <person name="Ng V."/>
            <person name="Clum A."/>
            <person name="Ohm R."/>
            <person name="Martin F."/>
            <person name="Silar P."/>
            <person name="Natvig D."/>
            <person name="Lalanne C."/>
            <person name="Gautier V."/>
            <person name="Ament-Velasquez S.L."/>
            <person name="Kruys A."/>
            <person name="Hutchinson M.I."/>
            <person name="Powell A.J."/>
            <person name="Barry K."/>
            <person name="Miller A.N."/>
            <person name="Grigoriev I.V."/>
            <person name="Debuchy R."/>
            <person name="Gladieux P."/>
            <person name="Thoren M.H."/>
            <person name="Johannesson H."/>
        </authorList>
    </citation>
    <scope>NUCLEOTIDE SEQUENCE</scope>
    <source>
        <strain evidence="2">CBS 757.83</strain>
    </source>
</reference>